<proteinExistence type="predicted"/>
<evidence type="ECO:0000313" key="3">
    <source>
        <dbReference type="Proteomes" id="UP000319663"/>
    </source>
</evidence>
<evidence type="ECO:0000313" key="2">
    <source>
        <dbReference type="EMBL" id="TQB67760.1"/>
    </source>
</evidence>
<gene>
    <name evidence="2" type="ORF">MPDQ_004812</name>
</gene>
<reference evidence="2 3" key="1">
    <citation type="submission" date="2019-06" db="EMBL/GenBank/DDBJ databases">
        <title>Wine fermentation using esterase from Monascus purpureus.</title>
        <authorList>
            <person name="Geng C."/>
            <person name="Zhang Y."/>
        </authorList>
    </citation>
    <scope>NUCLEOTIDE SEQUENCE [LARGE SCALE GENOMIC DNA]</scope>
    <source>
        <strain evidence="2">HQ1</strain>
    </source>
</reference>
<dbReference type="Proteomes" id="UP000319663">
    <property type="component" value="Unassembled WGS sequence"/>
</dbReference>
<dbReference type="AlphaFoldDB" id="A0A507QLF5"/>
<keyword evidence="1" id="KW-1133">Transmembrane helix</keyword>
<evidence type="ECO:0000256" key="1">
    <source>
        <dbReference type="SAM" id="Phobius"/>
    </source>
</evidence>
<protein>
    <submittedName>
        <fullName evidence="2">Uncharacterized protein</fullName>
    </submittedName>
</protein>
<name>A0A507QLF5_MONPU</name>
<keyword evidence="1" id="KW-0472">Membrane</keyword>
<accession>A0A507QLF5</accession>
<dbReference type="EMBL" id="VIFY01000312">
    <property type="protein sequence ID" value="TQB67760.1"/>
    <property type="molecule type" value="Genomic_DNA"/>
</dbReference>
<organism evidence="2 3">
    <name type="scientific">Monascus purpureus</name>
    <name type="common">Red mold</name>
    <name type="synonym">Monascus anka</name>
    <dbReference type="NCBI Taxonomy" id="5098"/>
    <lineage>
        <taxon>Eukaryota</taxon>
        <taxon>Fungi</taxon>
        <taxon>Dikarya</taxon>
        <taxon>Ascomycota</taxon>
        <taxon>Pezizomycotina</taxon>
        <taxon>Eurotiomycetes</taxon>
        <taxon>Eurotiomycetidae</taxon>
        <taxon>Eurotiales</taxon>
        <taxon>Aspergillaceae</taxon>
        <taxon>Monascus</taxon>
    </lineage>
</organism>
<feature type="transmembrane region" description="Helical" evidence="1">
    <location>
        <begin position="110"/>
        <end position="129"/>
    </location>
</feature>
<keyword evidence="3" id="KW-1185">Reference proteome</keyword>
<comment type="caution">
    <text evidence="2">The sequence shown here is derived from an EMBL/GenBank/DDBJ whole genome shotgun (WGS) entry which is preliminary data.</text>
</comment>
<sequence>MDAQTTFQLTASTAASACSGASLAFWLLSVEARKQPAFHKKPVLLSQAVIGGVIIIGSIVSIVLAIRLASSNSGDTFSSIQETGSGCLLLLLVLNEYLSVSTLQSEITHMVAGAFVVGTVLMLSLSIYLPDHRNVLLSSFMVTSL</sequence>
<keyword evidence="1" id="KW-0812">Transmembrane</keyword>
<feature type="non-terminal residue" evidence="2">
    <location>
        <position position="145"/>
    </location>
</feature>
<feature type="transmembrane region" description="Helical" evidence="1">
    <location>
        <begin position="48"/>
        <end position="68"/>
    </location>
</feature>
<feature type="transmembrane region" description="Helical" evidence="1">
    <location>
        <begin position="6"/>
        <end position="28"/>
    </location>
</feature>